<dbReference type="OrthoDB" id="3625606at2759"/>
<protein>
    <submittedName>
        <fullName evidence="1">Uncharacterized protein</fullName>
    </submittedName>
</protein>
<reference evidence="1 2" key="1">
    <citation type="submission" date="2016-10" db="EMBL/GenBank/DDBJ databases">
        <title>Draft genome sequence of Coniochaeta ligniaria NRRL30616, a lignocellulolytic fungus for bioabatement of inhibitors in plant biomass hydrolysates.</title>
        <authorList>
            <consortium name="DOE Joint Genome Institute"/>
            <person name="Jimenez D.J."/>
            <person name="Hector R.E."/>
            <person name="Riley R."/>
            <person name="Sun H."/>
            <person name="Grigoriev I.V."/>
            <person name="Van Elsas J.D."/>
            <person name="Nichols N.N."/>
        </authorList>
    </citation>
    <scope>NUCLEOTIDE SEQUENCE [LARGE SCALE GENOMIC DNA]</scope>
    <source>
        <strain evidence="1 2">NRRL 30616</strain>
    </source>
</reference>
<organism evidence="1 2">
    <name type="scientific">Coniochaeta ligniaria NRRL 30616</name>
    <dbReference type="NCBI Taxonomy" id="1408157"/>
    <lineage>
        <taxon>Eukaryota</taxon>
        <taxon>Fungi</taxon>
        <taxon>Dikarya</taxon>
        <taxon>Ascomycota</taxon>
        <taxon>Pezizomycotina</taxon>
        <taxon>Sordariomycetes</taxon>
        <taxon>Sordariomycetidae</taxon>
        <taxon>Coniochaetales</taxon>
        <taxon>Coniochaetaceae</taxon>
        <taxon>Coniochaeta</taxon>
    </lineage>
</organism>
<dbReference type="Proteomes" id="UP000182658">
    <property type="component" value="Unassembled WGS sequence"/>
</dbReference>
<keyword evidence="2" id="KW-1185">Reference proteome</keyword>
<dbReference type="AlphaFoldDB" id="A0A1J7ISD6"/>
<accession>A0A1J7ISD6</accession>
<evidence type="ECO:0000313" key="2">
    <source>
        <dbReference type="Proteomes" id="UP000182658"/>
    </source>
</evidence>
<name>A0A1J7ISD6_9PEZI</name>
<proteinExistence type="predicted"/>
<evidence type="ECO:0000313" key="1">
    <source>
        <dbReference type="EMBL" id="OIW30551.1"/>
    </source>
</evidence>
<dbReference type="InParanoid" id="A0A1J7ISD6"/>
<gene>
    <name evidence="1" type="ORF">CONLIGDRAFT_283621</name>
</gene>
<sequence>MLTRLLGLSPPRSHDVWFSRNINNNELQDWMLVVKTRKYELLRMPEGDFVLNIGREPYWSPEGERATPSRRTQGRCRREYDSWIMVNIGWSTLSGTEIDRCFATTRPLFPPRLSWTQCQDFLRRFVVQLVGSQSLHWRFFLDNTALERLTVLQLPPPPAVLLQEYQQAQGQAQGQGQSSMQRRIDNFNAMNAGAMRVQAQNMALNNQLMQNNR</sequence>
<dbReference type="EMBL" id="KV875096">
    <property type="protein sequence ID" value="OIW30551.1"/>
    <property type="molecule type" value="Genomic_DNA"/>
</dbReference>